<feature type="transmembrane region" description="Helical" evidence="1">
    <location>
        <begin position="40"/>
        <end position="59"/>
    </location>
</feature>
<feature type="transmembrane region" description="Helical" evidence="1">
    <location>
        <begin position="65"/>
        <end position="84"/>
    </location>
</feature>
<reference evidence="2 3" key="1">
    <citation type="submission" date="2019-11" db="EMBL/GenBank/DDBJ databases">
        <title>Whole-genome sequence of a Rhodoblastus acidophilus DSM 142.</title>
        <authorList>
            <person name="Kyndt J.A."/>
            <person name="Meyer T.E."/>
        </authorList>
    </citation>
    <scope>NUCLEOTIDE SEQUENCE [LARGE SCALE GENOMIC DNA]</scope>
    <source>
        <strain evidence="2 3">DSM 142</strain>
    </source>
</reference>
<keyword evidence="1" id="KW-0472">Membrane</keyword>
<accession>A0A6N8DL62</accession>
<name>A0A6N8DL62_RHOAC</name>
<feature type="transmembrane region" description="Helical" evidence="1">
    <location>
        <begin position="12"/>
        <end position="28"/>
    </location>
</feature>
<keyword evidence="1" id="KW-1133">Transmembrane helix</keyword>
<evidence type="ECO:0000313" key="3">
    <source>
        <dbReference type="Proteomes" id="UP000439113"/>
    </source>
</evidence>
<sequence length="100" mass="10181">MTTAWFDPRYIDLALVLIVVEGVALLVYRAKTGKGPAPRGLIANFAAGACLLLVARALLTGAGGLATLAALTGALVAHVVDLALRWESGSRAAGGDRPKG</sequence>
<dbReference type="RefSeq" id="WP_155444621.1">
    <property type="nucleotide sequence ID" value="NZ_JAOQNR010000002.1"/>
</dbReference>
<dbReference type="Proteomes" id="UP000439113">
    <property type="component" value="Unassembled WGS sequence"/>
</dbReference>
<dbReference type="AlphaFoldDB" id="A0A6N8DL62"/>
<dbReference type="EMBL" id="WNKS01000002">
    <property type="protein sequence ID" value="MTV29953.1"/>
    <property type="molecule type" value="Genomic_DNA"/>
</dbReference>
<keyword evidence="1" id="KW-0812">Transmembrane</keyword>
<protein>
    <recommendedName>
        <fullName evidence="4">Phage holin family protein</fullName>
    </recommendedName>
</protein>
<evidence type="ECO:0000256" key="1">
    <source>
        <dbReference type="SAM" id="Phobius"/>
    </source>
</evidence>
<comment type="caution">
    <text evidence="2">The sequence shown here is derived from an EMBL/GenBank/DDBJ whole genome shotgun (WGS) entry which is preliminary data.</text>
</comment>
<evidence type="ECO:0008006" key="4">
    <source>
        <dbReference type="Google" id="ProtNLM"/>
    </source>
</evidence>
<proteinExistence type="predicted"/>
<gene>
    <name evidence="2" type="ORF">GJ654_02975</name>
</gene>
<evidence type="ECO:0000313" key="2">
    <source>
        <dbReference type="EMBL" id="MTV29953.1"/>
    </source>
</evidence>
<organism evidence="2 3">
    <name type="scientific">Rhodoblastus acidophilus</name>
    <name type="common">Rhodopseudomonas acidophila</name>
    <dbReference type="NCBI Taxonomy" id="1074"/>
    <lineage>
        <taxon>Bacteria</taxon>
        <taxon>Pseudomonadati</taxon>
        <taxon>Pseudomonadota</taxon>
        <taxon>Alphaproteobacteria</taxon>
        <taxon>Hyphomicrobiales</taxon>
        <taxon>Rhodoblastaceae</taxon>
        <taxon>Rhodoblastus</taxon>
    </lineage>
</organism>